<evidence type="ECO:0000256" key="1">
    <source>
        <dbReference type="ARBA" id="ARBA00022603"/>
    </source>
</evidence>
<dbReference type="EMBL" id="CP004372">
    <property type="protein sequence ID" value="AHM03872.1"/>
    <property type="molecule type" value="Genomic_DNA"/>
</dbReference>
<dbReference type="PANTHER" id="PTHR43464:SF19">
    <property type="entry name" value="UBIQUINONE BIOSYNTHESIS O-METHYLTRANSFERASE, MITOCHONDRIAL"/>
    <property type="match status" value="1"/>
</dbReference>
<dbReference type="Proteomes" id="UP000019593">
    <property type="component" value="Chromosome"/>
</dbReference>
<organism evidence="5 6">
    <name type="scientific">Roseicyclus elongatus DSM 19469</name>
    <dbReference type="NCBI Taxonomy" id="1294273"/>
    <lineage>
        <taxon>Bacteria</taxon>
        <taxon>Pseudomonadati</taxon>
        <taxon>Pseudomonadota</taxon>
        <taxon>Alphaproteobacteria</taxon>
        <taxon>Rhodobacterales</taxon>
        <taxon>Roseobacteraceae</taxon>
        <taxon>Roseicyclus</taxon>
    </lineage>
</organism>
<reference evidence="5 6" key="1">
    <citation type="submission" date="2013-03" db="EMBL/GenBank/DDBJ databases">
        <authorList>
            <person name="Fiebig A."/>
            <person name="Goeker M."/>
            <person name="Klenk H.-P.P."/>
        </authorList>
    </citation>
    <scope>NUCLEOTIDE SEQUENCE [LARGE SCALE GENOMIC DNA]</scope>
    <source>
        <strain evidence="6">DSM 19469</strain>
    </source>
</reference>
<keyword evidence="1" id="KW-0489">Methyltransferase</keyword>
<name>W8S136_9RHOB</name>
<dbReference type="GO" id="GO:0032259">
    <property type="term" value="P:methylation"/>
    <property type="evidence" value="ECO:0007669"/>
    <property type="project" value="UniProtKB-KW"/>
</dbReference>
<dbReference type="Pfam" id="PF13649">
    <property type="entry name" value="Methyltransf_25"/>
    <property type="match status" value="1"/>
</dbReference>
<evidence type="ECO:0000256" key="3">
    <source>
        <dbReference type="ARBA" id="ARBA00022691"/>
    </source>
</evidence>
<keyword evidence="3" id="KW-0949">S-adenosyl-L-methionine</keyword>
<dbReference type="CDD" id="cd02440">
    <property type="entry name" value="AdoMet_MTases"/>
    <property type="match status" value="1"/>
</dbReference>
<gene>
    <name evidence="5" type="ORF">roselon_01489</name>
</gene>
<dbReference type="RefSeq" id="WP_025311706.1">
    <property type="nucleotide sequence ID" value="NZ_CP004372.1"/>
</dbReference>
<dbReference type="GO" id="GO:0008168">
    <property type="term" value="F:methyltransferase activity"/>
    <property type="evidence" value="ECO:0007669"/>
    <property type="project" value="UniProtKB-KW"/>
</dbReference>
<dbReference type="InterPro" id="IPR029063">
    <property type="entry name" value="SAM-dependent_MTases_sf"/>
</dbReference>
<feature type="domain" description="Methyltransferase" evidence="4">
    <location>
        <begin position="43"/>
        <end position="130"/>
    </location>
</feature>
<evidence type="ECO:0000313" key="5">
    <source>
        <dbReference type="EMBL" id="AHM03872.1"/>
    </source>
</evidence>
<dbReference type="KEGG" id="red:roselon_01489"/>
<evidence type="ECO:0000259" key="4">
    <source>
        <dbReference type="Pfam" id="PF13649"/>
    </source>
</evidence>
<dbReference type="HOGENOM" id="CLU_057823_2_0_5"/>
<dbReference type="Gene3D" id="3.40.50.150">
    <property type="entry name" value="Vaccinia Virus protein VP39"/>
    <property type="match status" value="1"/>
</dbReference>
<accession>W8S136</accession>
<keyword evidence="2" id="KW-0808">Transferase</keyword>
<dbReference type="OrthoDB" id="9804312at2"/>
<dbReference type="eggNOG" id="COG2226">
    <property type="taxonomic scope" value="Bacteria"/>
</dbReference>
<dbReference type="SUPFAM" id="SSF53335">
    <property type="entry name" value="S-adenosyl-L-methionine-dependent methyltransferases"/>
    <property type="match status" value="1"/>
</dbReference>
<dbReference type="STRING" id="1294273.roselon_01489"/>
<dbReference type="AlphaFoldDB" id="W8S136"/>
<sequence length="196" mass="21391">MSDARTLDAYRDRADQYAALPITDTQRRSLEGFLARLPPGAHILDLGCGPGVHARLMSEAGMRVIGYDPCPEFVATARRHRVDTHLCGAEDLTATAAFDAVWASFSLLHAERHQMGRHLTAIGRALTPNGLLFLGLKLGTGAGRDRLGRFYTYYSEEELVALLAQTGFEVIHTETGKETGLAGRAEPFILMTARHG</sequence>
<dbReference type="PANTHER" id="PTHR43464">
    <property type="entry name" value="METHYLTRANSFERASE"/>
    <property type="match status" value="1"/>
</dbReference>
<dbReference type="InterPro" id="IPR041698">
    <property type="entry name" value="Methyltransf_25"/>
</dbReference>
<protein>
    <recommendedName>
        <fullName evidence="4">Methyltransferase domain-containing protein</fullName>
    </recommendedName>
</protein>
<keyword evidence="6" id="KW-1185">Reference proteome</keyword>
<proteinExistence type="predicted"/>
<evidence type="ECO:0000313" key="6">
    <source>
        <dbReference type="Proteomes" id="UP000019593"/>
    </source>
</evidence>
<evidence type="ECO:0000256" key="2">
    <source>
        <dbReference type="ARBA" id="ARBA00022679"/>
    </source>
</evidence>